<dbReference type="Proteomes" id="UP001139450">
    <property type="component" value="Unassembled WGS sequence"/>
</dbReference>
<sequence>MKSAPTLLLQLSLLLFPAIAFAQSKIEATQIKGDFNGDGKIETATLVKPKINADGLSCNGPCVIKIVFSGNNVQPITQVNSIGAVMLTNLGDLNNDGKDEIGYLPDWFTSCWRMYHVFTYNQNTWKELVTGFPTYCTQVEQKEPKFVEKVPGKPAYLRIYYSDMNLEKGDFPVKSKLVKMATFR</sequence>
<feature type="chain" id="PRO_5040917583" evidence="1">
    <location>
        <begin position="23"/>
        <end position="184"/>
    </location>
</feature>
<dbReference type="InterPro" id="IPR028994">
    <property type="entry name" value="Integrin_alpha_N"/>
</dbReference>
<dbReference type="AlphaFoldDB" id="A0A9X2B986"/>
<evidence type="ECO:0000313" key="2">
    <source>
        <dbReference type="EMBL" id="MCJ8209490.1"/>
    </source>
</evidence>
<dbReference type="EMBL" id="JALJEJ010000003">
    <property type="protein sequence ID" value="MCJ8209490.1"/>
    <property type="molecule type" value="Genomic_DNA"/>
</dbReference>
<evidence type="ECO:0000313" key="3">
    <source>
        <dbReference type="Proteomes" id="UP001139450"/>
    </source>
</evidence>
<organism evidence="2 3">
    <name type="scientific">Mucilaginibacter straminoryzae</name>
    <dbReference type="NCBI Taxonomy" id="2932774"/>
    <lineage>
        <taxon>Bacteria</taxon>
        <taxon>Pseudomonadati</taxon>
        <taxon>Bacteroidota</taxon>
        <taxon>Sphingobacteriia</taxon>
        <taxon>Sphingobacteriales</taxon>
        <taxon>Sphingobacteriaceae</taxon>
        <taxon>Mucilaginibacter</taxon>
    </lineage>
</organism>
<protein>
    <submittedName>
        <fullName evidence="2">Uncharacterized protein</fullName>
    </submittedName>
</protein>
<evidence type="ECO:0000256" key="1">
    <source>
        <dbReference type="SAM" id="SignalP"/>
    </source>
</evidence>
<keyword evidence="3" id="KW-1185">Reference proteome</keyword>
<keyword evidence="1" id="KW-0732">Signal</keyword>
<feature type="signal peptide" evidence="1">
    <location>
        <begin position="1"/>
        <end position="22"/>
    </location>
</feature>
<dbReference type="SUPFAM" id="SSF69318">
    <property type="entry name" value="Integrin alpha N-terminal domain"/>
    <property type="match status" value="1"/>
</dbReference>
<accession>A0A9X2B986</accession>
<comment type="caution">
    <text evidence="2">The sequence shown here is derived from an EMBL/GenBank/DDBJ whole genome shotgun (WGS) entry which is preliminary data.</text>
</comment>
<reference evidence="2" key="1">
    <citation type="submission" date="2022-04" db="EMBL/GenBank/DDBJ databases">
        <title>Mucilaginibacter sp. RS28 isolated from freshwater.</title>
        <authorList>
            <person name="Ko S.-R."/>
        </authorList>
    </citation>
    <scope>NUCLEOTIDE SEQUENCE</scope>
    <source>
        <strain evidence="2">RS28</strain>
    </source>
</reference>
<gene>
    <name evidence="2" type="ORF">MUY27_07200</name>
</gene>
<proteinExistence type="predicted"/>
<dbReference type="RefSeq" id="WP_245129328.1">
    <property type="nucleotide sequence ID" value="NZ_JALJEJ010000003.1"/>
</dbReference>
<name>A0A9X2B986_9SPHI</name>